<protein>
    <submittedName>
        <fullName evidence="2">Uncharacterized protein</fullName>
    </submittedName>
</protein>
<keyword evidence="3" id="KW-1185">Reference proteome</keyword>
<feature type="transmembrane region" description="Helical" evidence="1">
    <location>
        <begin position="64"/>
        <end position="86"/>
    </location>
</feature>
<dbReference type="EMBL" id="MU006786">
    <property type="protein sequence ID" value="KAF2639513.1"/>
    <property type="molecule type" value="Genomic_DNA"/>
</dbReference>
<sequence length="196" mass="22101">MYWVSASWCDVDVCIYRTYSYYVARPRFPLYYCMPRSPFFLFSRNSPSAAGNRREGSSSPRQRFLAALRCAAPWVVCMYVCMYVHVRPAICGMYIREPALFALRAEAVSRSMEIRGMDVCGSFRYRVVSCRVVSGIYCCIHGTAPGGNRVSHSPPIETVIQIPTDETHANSSYEEGELFNVLQLPLGVCPRLFGAS</sequence>
<organism evidence="2 3">
    <name type="scientific">Massarina eburnea CBS 473.64</name>
    <dbReference type="NCBI Taxonomy" id="1395130"/>
    <lineage>
        <taxon>Eukaryota</taxon>
        <taxon>Fungi</taxon>
        <taxon>Dikarya</taxon>
        <taxon>Ascomycota</taxon>
        <taxon>Pezizomycotina</taxon>
        <taxon>Dothideomycetes</taxon>
        <taxon>Pleosporomycetidae</taxon>
        <taxon>Pleosporales</taxon>
        <taxon>Massarineae</taxon>
        <taxon>Massarinaceae</taxon>
        <taxon>Massarina</taxon>
    </lineage>
</organism>
<evidence type="ECO:0000313" key="3">
    <source>
        <dbReference type="Proteomes" id="UP000799753"/>
    </source>
</evidence>
<accession>A0A6A6RYK2</accession>
<evidence type="ECO:0000256" key="1">
    <source>
        <dbReference type="SAM" id="Phobius"/>
    </source>
</evidence>
<keyword evidence="1" id="KW-1133">Transmembrane helix</keyword>
<name>A0A6A6RYK2_9PLEO</name>
<dbReference type="Proteomes" id="UP000799753">
    <property type="component" value="Unassembled WGS sequence"/>
</dbReference>
<gene>
    <name evidence="2" type="ORF">P280DRAFT_39225</name>
</gene>
<keyword evidence="1" id="KW-0812">Transmembrane</keyword>
<keyword evidence="1" id="KW-0472">Membrane</keyword>
<dbReference type="AlphaFoldDB" id="A0A6A6RYK2"/>
<evidence type="ECO:0000313" key="2">
    <source>
        <dbReference type="EMBL" id="KAF2639513.1"/>
    </source>
</evidence>
<proteinExistence type="predicted"/>
<reference evidence="2" key="1">
    <citation type="journal article" date="2020" name="Stud. Mycol.">
        <title>101 Dothideomycetes genomes: a test case for predicting lifestyles and emergence of pathogens.</title>
        <authorList>
            <person name="Haridas S."/>
            <person name="Albert R."/>
            <person name="Binder M."/>
            <person name="Bloem J."/>
            <person name="Labutti K."/>
            <person name="Salamov A."/>
            <person name="Andreopoulos B."/>
            <person name="Baker S."/>
            <person name="Barry K."/>
            <person name="Bills G."/>
            <person name="Bluhm B."/>
            <person name="Cannon C."/>
            <person name="Castanera R."/>
            <person name="Culley D."/>
            <person name="Daum C."/>
            <person name="Ezra D."/>
            <person name="Gonzalez J."/>
            <person name="Henrissat B."/>
            <person name="Kuo A."/>
            <person name="Liang C."/>
            <person name="Lipzen A."/>
            <person name="Lutzoni F."/>
            <person name="Magnuson J."/>
            <person name="Mondo S."/>
            <person name="Nolan M."/>
            <person name="Ohm R."/>
            <person name="Pangilinan J."/>
            <person name="Park H.-J."/>
            <person name="Ramirez L."/>
            <person name="Alfaro M."/>
            <person name="Sun H."/>
            <person name="Tritt A."/>
            <person name="Yoshinaga Y."/>
            <person name="Zwiers L.-H."/>
            <person name="Turgeon B."/>
            <person name="Goodwin S."/>
            <person name="Spatafora J."/>
            <person name="Crous P."/>
            <person name="Grigoriev I."/>
        </authorList>
    </citation>
    <scope>NUCLEOTIDE SEQUENCE</scope>
    <source>
        <strain evidence="2">CBS 473.64</strain>
    </source>
</reference>